<evidence type="ECO:0000313" key="4">
    <source>
        <dbReference type="Proteomes" id="UP000295718"/>
    </source>
</evidence>
<dbReference type="SMART" id="SM00642">
    <property type="entry name" value="Aamy"/>
    <property type="match status" value="1"/>
</dbReference>
<dbReference type="SUPFAM" id="SSF51011">
    <property type="entry name" value="Glycosyl hydrolase domain"/>
    <property type="match status" value="1"/>
</dbReference>
<dbReference type="STRING" id="1469948.GCA_000732725_01245"/>
<evidence type="ECO:0000259" key="2">
    <source>
        <dbReference type="SMART" id="SM00642"/>
    </source>
</evidence>
<sequence length="643" mass="74919">MYTIDNKTIGRPYPLGVTTEHNHTYFSVVMKKGKDCGVILYDRKTKELSRLPFDERGKFGSIFSMRIENLDIERYEYNFYDGEYIFTDPYAKVIYGHEKWGKYGDHIRGGFLRSGYDWEGDKPLKYPYENSILYCLNVRAFTKHRSSGITHKGTYRGIIEKIPHLKELGITAVELMPSYEFDETESRSLPPVKGSMEETVKNKFVPPQEGEKKEKKYNCWGYIEGFYFAPKAAFSFDEDAVLEFKDMVKELHRNGIEVIMQFYFPGTVKQGVMLDALRYWVLEYHIDGIHLKGESIPARAVASEPLFTETKLFYDHFPYEEIYGEEEIPEFRNLASYNDDYMYTARRFLKGDDNMLGYFLELQRKNPPRHGVINYVTNYYGFTLSDMVCYEKKRNEENGEGGRDGNDHNFTWNCGTEGVTRKKGMLKLRERQVKNVLVMLFTSQGTPLIYSGDEFGNTRYGNNNPYCQDNDIGFVKWNSAGPWQSIFFCMKGLIALKKAHPVLRNKQELKILDYIGCGYPDVSYHGEEAWRPELSGYSRYAGIMYCGCYGKLDKKEDDNFFYIAYNMHWLPHDFALPKLPKGMEWQLLADTGRDGGDMFLPEPFVEEGEQPGVTVKPRTVHIYISKQKKGQKPEKRQYVRTAF</sequence>
<dbReference type="PANTHER" id="PTHR43002">
    <property type="entry name" value="GLYCOGEN DEBRANCHING ENZYME"/>
    <property type="match status" value="1"/>
</dbReference>
<keyword evidence="4" id="KW-1185">Reference proteome</keyword>
<feature type="domain" description="Glycosyl hydrolase family 13 catalytic" evidence="2">
    <location>
        <begin position="135"/>
        <end position="484"/>
    </location>
</feature>
<name>A0A4R1R004_9FIRM</name>
<dbReference type="InterPro" id="IPR013783">
    <property type="entry name" value="Ig-like_fold"/>
</dbReference>
<comment type="similarity">
    <text evidence="1">Belongs to the glycosyl hydrolase 13 family.</text>
</comment>
<dbReference type="RefSeq" id="WP_031389969.1">
    <property type="nucleotide sequence ID" value="NZ_JPNB01000001.1"/>
</dbReference>
<dbReference type="Gene3D" id="3.20.20.80">
    <property type="entry name" value="Glycosidases"/>
    <property type="match status" value="2"/>
</dbReference>
<dbReference type="InterPro" id="IPR014756">
    <property type="entry name" value="Ig_E-set"/>
</dbReference>
<proteinExistence type="inferred from homology"/>
<evidence type="ECO:0000313" key="3">
    <source>
        <dbReference type="EMBL" id="TCL58592.1"/>
    </source>
</evidence>
<dbReference type="GO" id="GO:0005975">
    <property type="term" value="P:carbohydrate metabolic process"/>
    <property type="evidence" value="ECO:0007669"/>
    <property type="project" value="InterPro"/>
</dbReference>
<dbReference type="Gene3D" id="2.60.40.10">
    <property type="entry name" value="Immunoglobulins"/>
    <property type="match status" value="1"/>
</dbReference>
<comment type="caution">
    <text evidence="3">The sequence shown here is derived from an EMBL/GenBank/DDBJ whole genome shotgun (WGS) entry which is preliminary data.</text>
</comment>
<protein>
    <submittedName>
        <fullName evidence="3">Glycogen operon protein</fullName>
    </submittedName>
</protein>
<gene>
    <name evidence="3" type="ORF">EDD76_106245</name>
</gene>
<accession>A0A4R1R004</accession>
<dbReference type="EMBL" id="SLUO01000006">
    <property type="protein sequence ID" value="TCL58592.1"/>
    <property type="molecule type" value="Genomic_DNA"/>
</dbReference>
<dbReference type="AlphaFoldDB" id="A0A4R1R004"/>
<dbReference type="Proteomes" id="UP000295718">
    <property type="component" value="Unassembled WGS sequence"/>
</dbReference>
<dbReference type="Gene3D" id="2.60.40.1180">
    <property type="entry name" value="Golgi alpha-mannosidase II"/>
    <property type="match status" value="1"/>
</dbReference>
<dbReference type="InterPro" id="IPR013780">
    <property type="entry name" value="Glyco_hydro_b"/>
</dbReference>
<dbReference type="SUPFAM" id="SSF81296">
    <property type="entry name" value="E set domains"/>
    <property type="match status" value="1"/>
</dbReference>
<dbReference type="InterPro" id="IPR006047">
    <property type="entry name" value="GH13_cat_dom"/>
</dbReference>
<organism evidence="3 4">
    <name type="scientific">Kineothrix alysoides</name>
    <dbReference type="NCBI Taxonomy" id="1469948"/>
    <lineage>
        <taxon>Bacteria</taxon>
        <taxon>Bacillati</taxon>
        <taxon>Bacillota</taxon>
        <taxon>Clostridia</taxon>
        <taxon>Lachnospirales</taxon>
        <taxon>Lachnospiraceae</taxon>
        <taxon>Kineothrix</taxon>
    </lineage>
</organism>
<dbReference type="OrthoDB" id="9761875at2"/>
<dbReference type="InterPro" id="IPR017853">
    <property type="entry name" value="GH"/>
</dbReference>
<dbReference type="SUPFAM" id="SSF51445">
    <property type="entry name" value="(Trans)glycosidases"/>
    <property type="match status" value="1"/>
</dbReference>
<reference evidence="3 4" key="1">
    <citation type="submission" date="2019-03" db="EMBL/GenBank/DDBJ databases">
        <title>Genomic Encyclopedia of Type Strains, Phase IV (KMG-IV): sequencing the most valuable type-strain genomes for metagenomic binning, comparative biology and taxonomic classification.</title>
        <authorList>
            <person name="Goeker M."/>
        </authorList>
    </citation>
    <scope>NUCLEOTIDE SEQUENCE [LARGE SCALE GENOMIC DNA]</scope>
    <source>
        <strain evidence="3 4">DSM 100556</strain>
    </source>
</reference>
<evidence type="ECO:0000256" key="1">
    <source>
        <dbReference type="ARBA" id="ARBA00008061"/>
    </source>
</evidence>